<dbReference type="RefSeq" id="WP_171782110.1">
    <property type="nucleotide sequence ID" value="NZ_BAAAML010000002.1"/>
</dbReference>
<comment type="caution">
    <text evidence="2">The sequence shown here is derived from an EMBL/GenBank/DDBJ whole genome shotgun (WGS) entry which is preliminary data.</text>
</comment>
<name>A0ABX1ZZ12_9MICO</name>
<dbReference type="Proteomes" id="UP000757540">
    <property type="component" value="Unassembled WGS sequence"/>
</dbReference>
<evidence type="ECO:0000313" key="2">
    <source>
        <dbReference type="EMBL" id="NOV95847.1"/>
    </source>
</evidence>
<evidence type="ECO:0000313" key="3">
    <source>
        <dbReference type="Proteomes" id="UP000757540"/>
    </source>
</evidence>
<organism evidence="2 3">
    <name type="scientific">Isoptericola halotolerans</name>
    <dbReference type="NCBI Taxonomy" id="300560"/>
    <lineage>
        <taxon>Bacteria</taxon>
        <taxon>Bacillati</taxon>
        <taxon>Actinomycetota</taxon>
        <taxon>Actinomycetes</taxon>
        <taxon>Micrococcales</taxon>
        <taxon>Promicromonosporaceae</taxon>
        <taxon>Isoptericola</taxon>
    </lineage>
</organism>
<sequence length="238" mass="25762">MQHVRRVAETLGVRRGPAATVLAMCWGTLAILVVAHVGFRQYRVPGDVDFALGRERGYGEVFFMIMTIWCVALCLALMWRLRAPVMGGWALGFGMLFVDDWFQLHERFGAVLGPSLGVRNALGEIVWLGALALVVGVALVVLHLVAPAGTRSISAVLFGLAAALAVAGVGMDYLHSLTSGHGRWLNTVMIILEDGGEILVMCLVTCYLFAVQALGHRPRVSGWFGRVTGVPAEHRALR</sequence>
<proteinExistence type="predicted"/>
<dbReference type="EMBL" id="JABEZU010000001">
    <property type="protein sequence ID" value="NOV95847.1"/>
    <property type="molecule type" value="Genomic_DNA"/>
</dbReference>
<keyword evidence="1" id="KW-0472">Membrane</keyword>
<feature type="transmembrane region" description="Helical" evidence="1">
    <location>
        <begin position="59"/>
        <end position="79"/>
    </location>
</feature>
<protein>
    <submittedName>
        <fullName evidence="2">Uncharacterized protein</fullName>
    </submittedName>
</protein>
<accession>A0ABX1ZZ12</accession>
<feature type="transmembrane region" description="Helical" evidence="1">
    <location>
        <begin position="86"/>
        <end position="105"/>
    </location>
</feature>
<reference evidence="2 3" key="1">
    <citation type="submission" date="2020-05" db="EMBL/GenBank/DDBJ databases">
        <title>Genomic Encyclopedia of Type Strains, Phase III (KMG-III): the genomes of soil and plant-associated and newly described type strains.</title>
        <authorList>
            <person name="Whitman W."/>
        </authorList>
    </citation>
    <scope>NUCLEOTIDE SEQUENCE [LARGE SCALE GENOMIC DNA]</scope>
    <source>
        <strain evidence="2 3">KCTC 19046</strain>
    </source>
</reference>
<evidence type="ECO:0000256" key="1">
    <source>
        <dbReference type="SAM" id="Phobius"/>
    </source>
</evidence>
<feature type="transmembrane region" description="Helical" evidence="1">
    <location>
        <begin position="21"/>
        <end position="39"/>
    </location>
</feature>
<feature type="transmembrane region" description="Helical" evidence="1">
    <location>
        <begin position="195"/>
        <end position="214"/>
    </location>
</feature>
<keyword evidence="3" id="KW-1185">Reference proteome</keyword>
<keyword evidence="1" id="KW-1133">Transmembrane helix</keyword>
<gene>
    <name evidence="2" type="ORF">HDG69_000400</name>
</gene>
<feature type="transmembrane region" description="Helical" evidence="1">
    <location>
        <begin position="153"/>
        <end position="175"/>
    </location>
</feature>
<feature type="transmembrane region" description="Helical" evidence="1">
    <location>
        <begin position="125"/>
        <end position="146"/>
    </location>
</feature>
<keyword evidence="1" id="KW-0812">Transmembrane</keyword>